<reference evidence="1" key="1">
    <citation type="journal article" date="2016" name="Sci. Rep.">
        <title>Molecular characterization of firefly nuptial gifts: a multi-omics approach sheds light on postcopulatory sexual selection.</title>
        <authorList>
            <person name="Al-Wathiqui N."/>
            <person name="Fallon T.R."/>
            <person name="South A."/>
            <person name="Weng J.K."/>
            <person name="Lewis S.M."/>
        </authorList>
    </citation>
    <scope>NUCLEOTIDE SEQUENCE</scope>
</reference>
<dbReference type="EMBL" id="GEZM01048490">
    <property type="protein sequence ID" value="JAV76546.1"/>
    <property type="molecule type" value="Transcribed_RNA"/>
</dbReference>
<dbReference type="AlphaFoldDB" id="A0A1Y1LY03"/>
<organism evidence="1">
    <name type="scientific">Photinus pyralis</name>
    <name type="common">Common eastern firefly</name>
    <name type="synonym">Lampyris pyralis</name>
    <dbReference type="NCBI Taxonomy" id="7054"/>
    <lineage>
        <taxon>Eukaryota</taxon>
        <taxon>Metazoa</taxon>
        <taxon>Ecdysozoa</taxon>
        <taxon>Arthropoda</taxon>
        <taxon>Hexapoda</taxon>
        <taxon>Insecta</taxon>
        <taxon>Pterygota</taxon>
        <taxon>Neoptera</taxon>
        <taxon>Endopterygota</taxon>
        <taxon>Coleoptera</taxon>
        <taxon>Polyphaga</taxon>
        <taxon>Elateriformia</taxon>
        <taxon>Elateroidea</taxon>
        <taxon>Lampyridae</taxon>
        <taxon>Lampyrinae</taxon>
        <taxon>Photinus</taxon>
    </lineage>
</organism>
<name>A0A1Y1LY03_PHOPY</name>
<accession>A0A1Y1LY03</accession>
<proteinExistence type="predicted"/>
<evidence type="ECO:0000313" key="1">
    <source>
        <dbReference type="EMBL" id="JAV76546.1"/>
    </source>
</evidence>
<sequence length="113" mass="11639">MSLNTSLSIQILRLVGGGRDVAATAGPVDVNVLASVVLVIGGFRLDTESVSAEVVALSLEEVGRQVLGSVTVEPRQGSGEGRSRDTKLSGLGNNISPAWLGLVDGLVEEVVKE</sequence>
<protein>
    <submittedName>
        <fullName evidence="1">Uncharacterized protein</fullName>
    </submittedName>
</protein>